<dbReference type="Gene3D" id="3.30.930.10">
    <property type="entry name" value="Bira Bifunctional Protein, Domain 2"/>
    <property type="match status" value="1"/>
</dbReference>
<dbReference type="InterPro" id="IPR004516">
    <property type="entry name" value="HisRS/HisZ"/>
</dbReference>
<dbReference type="SUPFAM" id="SSF52954">
    <property type="entry name" value="Class II aaRS ABD-related"/>
    <property type="match status" value="1"/>
</dbReference>
<dbReference type="NCBIfam" id="NF009085">
    <property type="entry name" value="PRK12420.1"/>
    <property type="match status" value="1"/>
</dbReference>
<dbReference type="InterPro" id="IPR015807">
    <property type="entry name" value="His-tRNA-ligase"/>
</dbReference>
<proteinExistence type="inferred from homology"/>
<name>A0ABW4LKI9_9BACI</name>
<evidence type="ECO:0000256" key="5">
    <source>
        <dbReference type="ARBA" id="ARBA00022840"/>
    </source>
</evidence>
<evidence type="ECO:0000256" key="3">
    <source>
        <dbReference type="ARBA" id="ARBA00022598"/>
    </source>
</evidence>
<keyword evidence="3 9" id="KW-0436">Ligase</keyword>
<dbReference type="SUPFAM" id="SSF55681">
    <property type="entry name" value="Class II aaRS and biotin synthetases"/>
    <property type="match status" value="1"/>
</dbReference>
<comment type="similarity">
    <text evidence="1 9">Belongs to the class-II aminoacyl-tRNA synthetase family.</text>
</comment>
<keyword evidence="2 9" id="KW-0963">Cytoplasm</keyword>
<dbReference type="InterPro" id="IPR006195">
    <property type="entry name" value="aa-tRNA-synth_II"/>
</dbReference>
<evidence type="ECO:0000256" key="2">
    <source>
        <dbReference type="ARBA" id="ARBA00022490"/>
    </source>
</evidence>
<dbReference type="EC" id="6.1.1.21" evidence="9"/>
<evidence type="ECO:0000256" key="6">
    <source>
        <dbReference type="ARBA" id="ARBA00022917"/>
    </source>
</evidence>
<dbReference type="Proteomes" id="UP001597214">
    <property type="component" value="Unassembled WGS sequence"/>
</dbReference>
<keyword evidence="12" id="KW-1185">Reference proteome</keyword>
<dbReference type="Pfam" id="PF03129">
    <property type="entry name" value="HGTP_anticodon"/>
    <property type="match status" value="1"/>
</dbReference>
<comment type="subunit">
    <text evidence="9">Homodimer.</text>
</comment>
<evidence type="ECO:0000256" key="8">
    <source>
        <dbReference type="ARBA" id="ARBA00047639"/>
    </source>
</evidence>
<dbReference type="CDD" id="cd00773">
    <property type="entry name" value="HisRS-like_core"/>
    <property type="match status" value="1"/>
</dbReference>
<evidence type="ECO:0000256" key="1">
    <source>
        <dbReference type="ARBA" id="ARBA00008226"/>
    </source>
</evidence>
<dbReference type="InterPro" id="IPR004154">
    <property type="entry name" value="Anticodon-bd"/>
</dbReference>
<dbReference type="PIRSF" id="PIRSF001549">
    <property type="entry name" value="His-tRNA_synth"/>
    <property type="match status" value="1"/>
</dbReference>
<evidence type="ECO:0000313" key="12">
    <source>
        <dbReference type="Proteomes" id="UP001597214"/>
    </source>
</evidence>
<keyword evidence="4 9" id="KW-0547">Nucleotide-binding</keyword>
<dbReference type="InterPro" id="IPR033656">
    <property type="entry name" value="HisRS_anticodon"/>
</dbReference>
<dbReference type="PANTHER" id="PTHR11476">
    <property type="entry name" value="HISTIDYL-TRNA SYNTHETASE"/>
    <property type="match status" value="1"/>
</dbReference>
<dbReference type="HAMAP" id="MF_00127">
    <property type="entry name" value="His_tRNA_synth"/>
    <property type="match status" value="1"/>
</dbReference>
<comment type="caution">
    <text evidence="11">The sequence shown here is derived from an EMBL/GenBank/DDBJ whole genome shotgun (WGS) entry which is preliminary data.</text>
</comment>
<feature type="domain" description="Aminoacyl-transfer RNA synthetases class-II family profile" evidence="10">
    <location>
        <begin position="1"/>
        <end position="347"/>
    </location>
</feature>
<evidence type="ECO:0000313" key="11">
    <source>
        <dbReference type="EMBL" id="MFD1735558.1"/>
    </source>
</evidence>
<protein>
    <recommendedName>
        <fullName evidence="9">Histidine--tRNA ligase</fullName>
        <ecNumber evidence="9">6.1.1.21</ecNumber>
    </recommendedName>
    <alternativeName>
        <fullName evidence="9">Histidyl-tRNA synthetase</fullName>
        <shortName evidence="9">HisRS</shortName>
    </alternativeName>
</protein>
<dbReference type="Pfam" id="PF13393">
    <property type="entry name" value="tRNA-synt_His"/>
    <property type="match status" value="1"/>
</dbReference>
<gene>
    <name evidence="9" type="primary">hisS</name>
    <name evidence="11" type="ORF">ACFSCX_03185</name>
</gene>
<reference evidence="12" key="1">
    <citation type="journal article" date="2019" name="Int. J. Syst. Evol. Microbiol.">
        <title>The Global Catalogue of Microorganisms (GCM) 10K type strain sequencing project: providing services to taxonomists for standard genome sequencing and annotation.</title>
        <authorList>
            <consortium name="The Broad Institute Genomics Platform"/>
            <consortium name="The Broad Institute Genome Sequencing Center for Infectious Disease"/>
            <person name="Wu L."/>
            <person name="Ma J."/>
        </authorList>
    </citation>
    <scope>NUCLEOTIDE SEQUENCE [LARGE SCALE GENOMIC DNA]</scope>
    <source>
        <strain evidence="12">CCUG 49339</strain>
    </source>
</reference>
<sequence length="430" mass="48612">MVLRLQNVKGTRDYLPSEQIIRNKVRQVCEETFECYGCKSLETPILNMYDLMAYKYGGGAEILKEVYRLTDQGDRDLALRYDLTIPFAKVIGMNPTLKLPFKRYEIGKVFRNGPIKTGRYREFTQCDVDVVGIQSVSAEAELMSMAVEIFEKLGLEVTVQFNNRKLLVGLLEEFEVSQNQLEETILILDKVEKIGVNGIVKELTDIGIRVDTIATIKQLFMSNEPKTISYFQSNFSNPTLQEGIRELLELETYLQALDVINQSEFNPFLARGLSIYTGTIYEIFLKDGSITSSIGSGGRYNYIIGSFLEDGNEYPAVGISIGLDVVFNALLQKQQAPENLLDILIIPLGTLDTCLTLGKALRNNGYRVEIEQINRKLKRSLHYADKENIPFVLIIGENEIQNQVAVVKNMKTSSEQLVSIPNLITYNFSN</sequence>
<keyword evidence="7 9" id="KW-0030">Aminoacyl-tRNA synthetase</keyword>
<dbReference type="RefSeq" id="WP_377926659.1">
    <property type="nucleotide sequence ID" value="NZ_JBHUEM010000003.1"/>
</dbReference>
<organism evidence="11 12">
    <name type="scientific">Bacillus salitolerans</name>
    <dbReference type="NCBI Taxonomy" id="1437434"/>
    <lineage>
        <taxon>Bacteria</taxon>
        <taxon>Bacillati</taxon>
        <taxon>Bacillota</taxon>
        <taxon>Bacilli</taxon>
        <taxon>Bacillales</taxon>
        <taxon>Bacillaceae</taxon>
        <taxon>Bacillus</taxon>
    </lineage>
</organism>
<dbReference type="InterPro" id="IPR045864">
    <property type="entry name" value="aa-tRNA-synth_II/BPL/LPL"/>
</dbReference>
<comment type="subcellular location">
    <subcellularLocation>
        <location evidence="9">Cytoplasm</location>
    </subcellularLocation>
</comment>
<dbReference type="GO" id="GO:0004821">
    <property type="term" value="F:histidine-tRNA ligase activity"/>
    <property type="evidence" value="ECO:0007669"/>
    <property type="project" value="UniProtKB-EC"/>
</dbReference>
<dbReference type="CDD" id="cd00859">
    <property type="entry name" value="HisRS_anticodon"/>
    <property type="match status" value="1"/>
</dbReference>
<evidence type="ECO:0000256" key="9">
    <source>
        <dbReference type="HAMAP-Rule" id="MF_00127"/>
    </source>
</evidence>
<dbReference type="InterPro" id="IPR041715">
    <property type="entry name" value="HisRS-like_core"/>
</dbReference>
<dbReference type="EMBL" id="JBHUEM010000003">
    <property type="protein sequence ID" value="MFD1735558.1"/>
    <property type="molecule type" value="Genomic_DNA"/>
</dbReference>
<dbReference type="Gene3D" id="3.40.50.800">
    <property type="entry name" value="Anticodon-binding domain"/>
    <property type="match status" value="1"/>
</dbReference>
<accession>A0ABW4LKI9</accession>
<keyword evidence="6 9" id="KW-0648">Protein biosynthesis</keyword>
<dbReference type="InterPro" id="IPR036621">
    <property type="entry name" value="Anticodon-bd_dom_sf"/>
</dbReference>
<evidence type="ECO:0000256" key="7">
    <source>
        <dbReference type="ARBA" id="ARBA00023146"/>
    </source>
</evidence>
<evidence type="ECO:0000259" key="10">
    <source>
        <dbReference type="PROSITE" id="PS50862"/>
    </source>
</evidence>
<dbReference type="PROSITE" id="PS50862">
    <property type="entry name" value="AA_TRNA_LIGASE_II"/>
    <property type="match status" value="1"/>
</dbReference>
<evidence type="ECO:0000256" key="4">
    <source>
        <dbReference type="ARBA" id="ARBA00022741"/>
    </source>
</evidence>
<keyword evidence="5 9" id="KW-0067">ATP-binding</keyword>
<dbReference type="NCBIfam" id="TIGR00442">
    <property type="entry name" value="hisS"/>
    <property type="match status" value="1"/>
</dbReference>
<dbReference type="PANTHER" id="PTHR11476:SF7">
    <property type="entry name" value="HISTIDINE--TRNA LIGASE"/>
    <property type="match status" value="1"/>
</dbReference>
<comment type="catalytic activity">
    <reaction evidence="8 9">
        <text>tRNA(His) + L-histidine + ATP = L-histidyl-tRNA(His) + AMP + diphosphate + H(+)</text>
        <dbReference type="Rhea" id="RHEA:17313"/>
        <dbReference type="Rhea" id="RHEA-COMP:9665"/>
        <dbReference type="Rhea" id="RHEA-COMP:9689"/>
        <dbReference type="ChEBI" id="CHEBI:15378"/>
        <dbReference type="ChEBI" id="CHEBI:30616"/>
        <dbReference type="ChEBI" id="CHEBI:33019"/>
        <dbReference type="ChEBI" id="CHEBI:57595"/>
        <dbReference type="ChEBI" id="CHEBI:78442"/>
        <dbReference type="ChEBI" id="CHEBI:78527"/>
        <dbReference type="ChEBI" id="CHEBI:456215"/>
        <dbReference type="EC" id="6.1.1.21"/>
    </reaction>
</comment>